<protein>
    <recommendedName>
        <fullName evidence="3">Competence protein CoiA-like family protein</fullName>
    </recommendedName>
</protein>
<dbReference type="EMBL" id="VZAP01000117">
    <property type="protein sequence ID" value="MQO92891.1"/>
    <property type="molecule type" value="Genomic_DNA"/>
</dbReference>
<dbReference type="Proteomes" id="UP000421283">
    <property type="component" value="Unassembled WGS sequence"/>
</dbReference>
<dbReference type="AlphaFoldDB" id="A0AA90VP05"/>
<accession>A0AA90VP05</accession>
<sequence length="539" mass="61411">MDAYLTYAVGAKGHLVHVDDVPNGEACGCTCPECRSKLIAKNKGQHNQHHFAHVGGSDCVGAVESALHLMAKEILSEGKKIMLPRYPLQVGGVRLFKSIEVESYDKELSLRPDCVGDTAGQKLWVEFKRSHEVDTDKAAKIKSAKIECVEIDINACPLDPLKMKEFLEESSENRQWIYFKGQESLKSEHTSYSHISKDYSFPTGYLNTPGRASNVFLGTPEDSKYHIVTDENNSKVINLRTLSFKDFIPSIKYRCIACKQEVIVKEDSVGRFYFVHKGGKNKCSYSIYLKEAAKALIKEKFVREKKFYITPFDKFFDLKSLGYTDCIDGSSIKDFEYDLVITRKGKISDDSIYILLDEKGNNNCSMPGNHYRTIIAPINEESIMLRNLRYNGQLNAPGIKYFNFNPKVEKKEGKPTFTLYADGHYDFSYNTKNDKPQPSAVYKMEFVSEFDNDRDAKEFAVLKCLEENRIVCPCIVCNNLTRNIEEDDECFIGKIGDVSCKKFKLYKFIRTRISRKYKDAKVKVTSLTPAKDEGTLKFI</sequence>
<reference evidence="2" key="1">
    <citation type="submission" date="2019-09" db="EMBL/GenBank/DDBJ databases">
        <title>Distinct polysaccharide growth profiles of human intestinal Prevotella copri isolates.</title>
        <authorList>
            <person name="Fehlner-Peach H."/>
            <person name="Magnabosco C."/>
            <person name="Raghavan V."/>
            <person name="Scher J.U."/>
            <person name="Tett A."/>
            <person name="Cox L.M."/>
            <person name="Gottsegen C."/>
            <person name="Watters A."/>
            <person name="Wiltshire- Gordon J.D."/>
            <person name="Segata N."/>
            <person name="Bonneau R."/>
            <person name="Littman D.R."/>
        </authorList>
    </citation>
    <scope>NUCLEOTIDE SEQUENCE [LARGE SCALE GENOMIC DNA]</scope>
    <source>
        <strain evidence="2">iAU3127</strain>
    </source>
</reference>
<evidence type="ECO:0000313" key="1">
    <source>
        <dbReference type="EMBL" id="MQO92891.1"/>
    </source>
</evidence>
<proteinExistence type="predicted"/>
<dbReference type="RefSeq" id="WP_153138804.1">
    <property type="nucleotide sequence ID" value="NZ_VZAP01000117.1"/>
</dbReference>
<gene>
    <name evidence="1" type="ORF">F7D31_09510</name>
</gene>
<evidence type="ECO:0000313" key="2">
    <source>
        <dbReference type="Proteomes" id="UP000421283"/>
    </source>
</evidence>
<comment type="caution">
    <text evidence="1">The sequence shown here is derived from an EMBL/GenBank/DDBJ whole genome shotgun (WGS) entry which is preliminary data.</text>
</comment>
<evidence type="ECO:0008006" key="3">
    <source>
        <dbReference type="Google" id="ProtNLM"/>
    </source>
</evidence>
<name>A0AA90VP05_9BACT</name>
<organism evidence="1 2">
    <name type="scientific">Segatella copri</name>
    <dbReference type="NCBI Taxonomy" id="165179"/>
    <lineage>
        <taxon>Bacteria</taxon>
        <taxon>Pseudomonadati</taxon>
        <taxon>Bacteroidota</taxon>
        <taxon>Bacteroidia</taxon>
        <taxon>Bacteroidales</taxon>
        <taxon>Prevotellaceae</taxon>
        <taxon>Segatella</taxon>
    </lineage>
</organism>